<evidence type="ECO:0000256" key="4">
    <source>
        <dbReference type="ARBA" id="ARBA00022692"/>
    </source>
</evidence>
<reference evidence="8 9" key="1">
    <citation type="journal article" date="2021" name="J. Hered.">
        <title>A chromosome-level genome assembly of the parasitoid wasp, Cotesia glomerata (Hymenoptera: Braconidae).</title>
        <authorList>
            <person name="Pinto B.J."/>
            <person name="Weis J.J."/>
            <person name="Gamble T."/>
            <person name="Ode P.J."/>
            <person name="Paul R."/>
            <person name="Zaspel J.M."/>
        </authorList>
    </citation>
    <scope>NUCLEOTIDE SEQUENCE [LARGE SCALE GENOMIC DNA]</scope>
    <source>
        <strain evidence="8">CgM1</strain>
    </source>
</reference>
<protein>
    <recommendedName>
        <fullName evidence="10">Protein I'm not dead yet</fullName>
    </recommendedName>
</protein>
<evidence type="ECO:0000313" key="8">
    <source>
        <dbReference type="EMBL" id="KAH0562902.1"/>
    </source>
</evidence>
<evidence type="ECO:0000256" key="6">
    <source>
        <dbReference type="ARBA" id="ARBA00023136"/>
    </source>
</evidence>
<keyword evidence="9" id="KW-1185">Reference proteome</keyword>
<feature type="transmembrane region" description="Helical" evidence="7">
    <location>
        <begin position="364"/>
        <end position="384"/>
    </location>
</feature>
<evidence type="ECO:0000256" key="5">
    <source>
        <dbReference type="ARBA" id="ARBA00022989"/>
    </source>
</evidence>
<evidence type="ECO:0000256" key="7">
    <source>
        <dbReference type="SAM" id="Phobius"/>
    </source>
</evidence>
<proteinExistence type="inferred from homology"/>
<comment type="caution">
    <text evidence="8">The sequence shown here is derived from an EMBL/GenBank/DDBJ whole genome shotgun (WGS) entry which is preliminary data.</text>
</comment>
<organism evidence="8 9">
    <name type="scientific">Cotesia glomerata</name>
    <name type="common">Lepidopteran parasitic wasp</name>
    <name type="synonym">Apanteles glomeratus</name>
    <dbReference type="NCBI Taxonomy" id="32391"/>
    <lineage>
        <taxon>Eukaryota</taxon>
        <taxon>Metazoa</taxon>
        <taxon>Ecdysozoa</taxon>
        <taxon>Arthropoda</taxon>
        <taxon>Hexapoda</taxon>
        <taxon>Insecta</taxon>
        <taxon>Pterygota</taxon>
        <taxon>Neoptera</taxon>
        <taxon>Endopterygota</taxon>
        <taxon>Hymenoptera</taxon>
        <taxon>Apocrita</taxon>
        <taxon>Ichneumonoidea</taxon>
        <taxon>Braconidae</taxon>
        <taxon>Microgastrinae</taxon>
        <taxon>Cotesia</taxon>
    </lineage>
</organism>
<feature type="transmembrane region" description="Helical" evidence="7">
    <location>
        <begin position="217"/>
        <end position="239"/>
    </location>
</feature>
<feature type="transmembrane region" description="Helical" evidence="7">
    <location>
        <begin position="33"/>
        <end position="51"/>
    </location>
</feature>
<keyword evidence="3" id="KW-0813">Transport</keyword>
<dbReference type="Proteomes" id="UP000826195">
    <property type="component" value="Unassembled WGS sequence"/>
</dbReference>
<accession>A0AAV7J000</accession>
<evidence type="ECO:0000256" key="1">
    <source>
        <dbReference type="ARBA" id="ARBA00004141"/>
    </source>
</evidence>
<name>A0AAV7J000_COTGL</name>
<dbReference type="PANTHER" id="PTHR10283">
    <property type="entry name" value="SOLUTE CARRIER FAMILY 13 MEMBER"/>
    <property type="match status" value="1"/>
</dbReference>
<evidence type="ECO:0008006" key="10">
    <source>
        <dbReference type="Google" id="ProtNLM"/>
    </source>
</evidence>
<dbReference type="GO" id="GO:0005886">
    <property type="term" value="C:plasma membrane"/>
    <property type="evidence" value="ECO:0007669"/>
    <property type="project" value="TreeGrafter"/>
</dbReference>
<feature type="transmembrane region" description="Helical" evidence="7">
    <location>
        <begin position="259"/>
        <end position="281"/>
    </location>
</feature>
<feature type="transmembrane region" description="Helical" evidence="7">
    <location>
        <begin position="412"/>
        <end position="430"/>
    </location>
</feature>
<keyword evidence="6 7" id="KW-0472">Membrane</keyword>
<gene>
    <name evidence="8" type="ORF">KQX54_001010</name>
</gene>
<dbReference type="EMBL" id="JAHXZJ010000004">
    <property type="protein sequence ID" value="KAH0562902.1"/>
    <property type="molecule type" value="Genomic_DNA"/>
</dbReference>
<keyword evidence="4 7" id="KW-0812">Transmembrane</keyword>
<comment type="similarity">
    <text evidence="2">Belongs to the SLC13A/DASS transporter (TC 2.A.47) family. NADC subfamily.</text>
</comment>
<dbReference type="GO" id="GO:0015141">
    <property type="term" value="F:succinate transmembrane transporter activity"/>
    <property type="evidence" value="ECO:0007669"/>
    <property type="project" value="TreeGrafter"/>
</dbReference>
<dbReference type="GO" id="GO:0015137">
    <property type="term" value="F:citrate transmembrane transporter activity"/>
    <property type="evidence" value="ECO:0007669"/>
    <property type="project" value="TreeGrafter"/>
</dbReference>
<sequence>MVTQADEIVVKVEDDVKEKKDGCGKLLGRFVCIYWKTFVLIIWPLILLPLIIINNERMYKCLYVIAIMAMYWVTESLPLPITGMIPVVLYPLLGILNTADTCDAYINDTTLMFLGSLIIAVVIENSGLHMRVALLIIKLIGCSHRKLSLGLFYVTMFISMWISNTAATAMMIPIIETVLVELEAQGLGDMFVFDDTPINQTTNHDERSKRPTRSTMVYYLSASYASSIGGIGTIVGSGVNLTLKGLYEERFSEGPGINFASWMIYAVPPMLIMGFLTWLWLQIMYMGLFRPKSQDARAINIGEEGEKVAKSVIDKRYRDLGPVTWYESIVAFLFLAVVLFWFFREPGFVRGWPTYITGLPVKDSTAVVGIIILLFIIPSKLDFLRAFDKDPSKRPTRPSPALIDWKTIHQKMHWSLIFVLGGGFAIAIGSKDTGLSKMLGEELGHLKSINRTITLFIVCLFAEIVTELTANVAVANIIVPVLADMSVSMEVHPLYLMLPVALCCSFSFHLPVGTPPNAIVSAAGHIRTKDFIIAGIGPTVITLIVICISWITWGVYVFDLHEIPSWAHEN</sequence>
<dbReference type="InterPro" id="IPR031312">
    <property type="entry name" value="Na/sul_symport_CS"/>
</dbReference>
<dbReference type="PROSITE" id="PS01271">
    <property type="entry name" value="NA_SULFATE"/>
    <property type="match status" value="1"/>
</dbReference>
<feature type="transmembrane region" description="Helical" evidence="7">
    <location>
        <begin position="325"/>
        <end position="344"/>
    </location>
</feature>
<dbReference type="CDD" id="cd01115">
    <property type="entry name" value="SLC13_permease"/>
    <property type="match status" value="1"/>
</dbReference>
<dbReference type="InterPro" id="IPR001898">
    <property type="entry name" value="SLC13A/DASS"/>
</dbReference>
<dbReference type="Pfam" id="PF00939">
    <property type="entry name" value="Na_sulph_symp"/>
    <property type="match status" value="1"/>
</dbReference>
<feature type="transmembrane region" description="Helical" evidence="7">
    <location>
        <begin position="532"/>
        <end position="558"/>
    </location>
</feature>
<evidence type="ECO:0000256" key="3">
    <source>
        <dbReference type="ARBA" id="ARBA00022448"/>
    </source>
</evidence>
<comment type="subcellular location">
    <subcellularLocation>
        <location evidence="1">Membrane</location>
        <topology evidence="1">Multi-pass membrane protein</topology>
    </subcellularLocation>
</comment>
<evidence type="ECO:0000256" key="2">
    <source>
        <dbReference type="ARBA" id="ARBA00006772"/>
    </source>
</evidence>
<dbReference type="PANTHER" id="PTHR10283:SF82">
    <property type="entry name" value="SOLUTE CARRIER FAMILY 13 MEMBER 2"/>
    <property type="match status" value="1"/>
</dbReference>
<keyword evidence="5 7" id="KW-1133">Transmembrane helix</keyword>
<feature type="transmembrane region" description="Helical" evidence="7">
    <location>
        <begin position="80"/>
        <end position="99"/>
    </location>
</feature>
<feature type="transmembrane region" description="Helical" evidence="7">
    <location>
        <begin position="149"/>
        <end position="172"/>
    </location>
</feature>
<evidence type="ECO:0000313" key="9">
    <source>
        <dbReference type="Proteomes" id="UP000826195"/>
    </source>
</evidence>
<feature type="transmembrane region" description="Helical" evidence="7">
    <location>
        <begin position="111"/>
        <end position="137"/>
    </location>
</feature>
<feature type="transmembrane region" description="Helical" evidence="7">
    <location>
        <begin position="453"/>
        <end position="482"/>
    </location>
</feature>
<dbReference type="AlphaFoldDB" id="A0AAV7J000"/>